<evidence type="ECO:0000313" key="2">
    <source>
        <dbReference type="EMBL" id="CAB4192821.1"/>
    </source>
</evidence>
<organism evidence="2">
    <name type="scientific">uncultured Caudovirales phage</name>
    <dbReference type="NCBI Taxonomy" id="2100421"/>
    <lineage>
        <taxon>Viruses</taxon>
        <taxon>Duplodnaviria</taxon>
        <taxon>Heunggongvirae</taxon>
        <taxon>Uroviricota</taxon>
        <taxon>Caudoviricetes</taxon>
        <taxon>Peduoviridae</taxon>
        <taxon>Maltschvirus</taxon>
        <taxon>Maltschvirus maltsch</taxon>
    </lineage>
</organism>
<name>A0A6J5RGW5_9CAUD</name>
<proteinExistence type="predicted"/>
<feature type="region of interest" description="Disordered" evidence="1">
    <location>
        <begin position="1"/>
        <end position="23"/>
    </location>
</feature>
<sequence length="81" mass="9418">MKNFINDMGERPEGKSIDRIDNNGNYEPGNVRWATTKEQFSNRRNTLRVKLQNETITLKELSERLGVSYSLLYTRLVLNIG</sequence>
<protein>
    <submittedName>
        <fullName evidence="2">Uncharacterized protein</fullName>
    </submittedName>
</protein>
<dbReference type="EMBL" id="LR797181">
    <property type="protein sequence ID" value="CAB4192821.1"/>
    <property type="molecule type" value="Genomic_DNA"/>
</dbReference>
<accession>A0A6J5RGW5</accession>
<gene>
    <name evidence="2" type="ORF">UFOVP1244_97</name>
</gene>
<evidence type="ECO:0000256" key="1">
    <source>
        <dbReference type="SAM" id="MobiDB-lite"/>
    </source>
</evidence>
<feature type="compositionally biased region" description="Basic and acidic residues" evidence="1">
    <location>
        <begin position="8"/>
        <end position="21"/>
    </location>
</feature>
<reference evidence="2" key="1">
    <citation type="submission" date="2020-05" db="EMBL/GenBank/DDBJ databases">
        <authorList>
            <person name="Chiriac C."/>
            <person name="Salcher M."/>
            <person name="Ghai R."/>
            <person name="Kavagutti S V."/>
        </authorList>
    </citation>
    <scope>NUCLEOTIDE SEQUENCE</scope>
</reference>